<dbReference type="AlphaFoldDB" id="U7VG34"/>
<dbReference type="InterPro" id="IPR013096">
    <property type="entry name" value="Cupin_2"/>
</dbReference>
<sequence>MIKKKSDLKVNEIDGLKGGIGKLKMIEILTASELKDEGKLFSRVILEKGSSIGFHKHENDFEVYYILNGKGEVQEAEGTYEVGEGDVVYTSHGEEHSLTNIGENELEMIAVVINHRV</sequence>
<dbReference type="GO" id="GO:0046872">
    <property type="term" value="F:metal ion binding"/>
    <property type="evidence" value="ECO:0007669"/>
    <property type="project" value="UniProtKB-KW"/>
</dbReference>
<evidence type="ECO:0000256" key="1">
    <source>
        <dbReference type="ARBA" id="ARBA00022723"/>
    </source>
</evidence>
<organism evidence="3 4">
    <name type="scientific">Cetobacterium somerae ATCC BAA-474</name>
    <dbReference type="NCBI Taxonomy" id="1319815"/>
    <lineage>
        <taxon>Bacteria</taxon>
        <taxon>Fusobacteriati</taxon>
        <taxon>Fusobacteriota</taxon>
        <taxon>Fusobacteriia</taxon>
        <taxon>Fusobacteriales</taxon>
        <taxon>Fusobacteriaceae</taxon>
        <taxon>Cetobacterium</taxon>
    </lineage>
</organism>
<reference evidence="3 4" key="1">
    <citation type="submission" date="2013-08" db="EMBL/GenBank/DDBJ databases">
        <authorList>
            <person name="Weinstock G."/>
            <person name="Sodergren E."/>
            <person name="Wylie T."/>
            <person name="Fulton L."/>
            <person name="Fulton R."/>
            <person name="Fronick C."/>
            <person name="O'Laughlin M."/>
            <person name="Godfrey J."/>
            <person name="Miner T."/>
            <person name="Herter B."/>
            <person name="Appelbaum E."/>
            <person name="Cordes M."/>
            <person name="Lek S."/>
            <person name="Wollam A."/>
            <person name="Pepin K.H."/>
            <person name="Palsikar V.B."/>
            <person name="Mitreva M."/>
            <person name="Wilson R.K."/>
        </authorList>
    </citation>
    <scope>NUCLEOTIDE SEQUENCE [LARGE SCALE GENOMIC DNA]</scope>
    <source>
        <strain evidence="3 4">ATCC BAA-474</strain>
    </source>
</reference>
<evidence type="ECO:0000259" key="2">
    <source>
        <dbReference type="Pfam" id="PF07883"/>
    </source>
</evidence>
<proteinExistence type="predicted"/>
<dbReference type="CDD" id="cd02221">
    <property type="entry name" value="cupin_TM1287-like"/>
    <property type="match status" value="1"/>
</dbReference>
<evidence type="ECO:0000313" key="4">
    <source>
        <dbReference type="Proteomes" id="UP000017081"/>
    </source>
</evidence>
<dbReference type="SUPFAM" id="SSF51182">
    <property type="entry name" value="RmlC-like cupins"/>
    <property type="match status" value="1"/>
</dbReference>
<name>U7VG34_9FUSO</name>
<dbReference type="Pfam" id="PF07883">
    <property type="entry name" value="Cupin_2"/>
    <property type="match status" value="1"/>
</dbReference>
<dbReference type="eggNOG" id="COG0662">
    <property type="taxonomic scope" value="Bacteria"/>
</dbReference>
<protein>
    <submittedName>
        <fullName evidence="3">Cupin domain protein</fullName>
    </submittedName>
</protein>
<dbReference type="STRING" id="1319815.HMPREF0202_00315"/>
<dbReference type="HOGENOM" id="CLU_116722_3_1_0"/>
<keyword evidence="4" id="KW-1185">Reference proteome</keyword>
<dbReference type="InterPro" id="IPR011051">
    <property type="entry name" value="RmlC_Cupin_sf"/>
</dbReference>
<dbReference type="InterPro" id="IPR051610">
    <property type="entry name" value="GPI/OXD"/>
</dbReference>
<dbReference type="EMBL" id="AXZF01000012">
    <property type="protein sequence ID" value="ERT69758.1"/>
    <property type="molecule type" value="Genomic_DNA"/>
</dbReference>
<dbReference type="Proteomes" id="UP000017081">
    <property type="component" value="Unassembled WGS sequence"/>
</dbReference>
<feature type="domain" description="Cupin type-2" evidence="2">
    <location>
        <begin position="43"/>
        <end position="112"/>
    </location>
</feature>
<comment type="caution">
    <text evidence="3">The sequence shown here is derived from an EMBL/GenBank/DDBJ whole genome shotgun (WGS) entry which is preliminary data.</text>
</comment>
<dbReference type="InterPro" id="IPR014710">
    <property type="entry name" value="RmlC-like_jellyroll"/>
</dbReference>
<dbReference type="PANTHER" id="PTHR35848">
    <property type="entry name" value="OXALATE-BINDING PROTEIN"/>
    <property type="match status" value="1"/>
</dbReference>
<keyword evidence="1" id="KW-0479">Metal-binding</keyword>
<dbReference type="PANTHER" id="PTHR35848:SF6">
    <property type="entry name" value="CUPIN TYPE-2 DOMAIN-CONTAINING PROTEIN"/>
    <property type="match status" value="1"/>
</dbReference>
<dbReference type="Gene3D" id="2.60.120.10">
    <property type="entry name" value="Jelly Rolls"/>
    <property type="match status" value="1"/>
</dbReference>
<gene>
    <name evidence="3" type="ORF">HMPREF0202_00315</name>
</gene>
<evidence type="ECO:0000313" key="3">
    <source>
        <dbReference type="EMBL" id="ERT69758.1"/>
    </source>
</evidence>
<dbReference type="RefSeq" id="WP_023049864.1">
    <property type="nucleotide sequence ID" value="NZ_CP173063.2"/>
</dbReference>
<accession>U7VG34</accession>